<proteinExistence type="predicted"/>
<evidence type="ECO:0000256" key="1">
    <source>
        <dbReference type="SAM" id="Phobius"/>
    </source>
</evidence>
<gene>
    <name evidence="2" type="ORF">BRADI_1g56533v3</name>
</gene>
<dbReference type="EMBL" id="CM000880">
    <property type="protein sequence ID" value="PNT76975.1"/>
    <property type="molecule type" value="Genomic_DNA"/>
</dbReference>
<accession>A0A2K2DRR8</accession>
<keyword evidence="4" id="KW-1185">Reference proteome</keyword>
<keyword evidence="1" id="KW-0472">Membrane</keyword>
<dbReference type="Proteomes" id="UP000008810">
    <property type="component" value="Chromosome 1"/>
</dbReference>
<sequence length="75" mass="8812">MFRNFVCPETGSEAKLFLALVCVRLICYVCFSWKCTVCLLGFPSQFCRTSMSVRNVYFRLNLKTPYLFCFSLNRK</sequence>
<evidence type="ECO:0000313" key="2">
    <source>
        <dbReference type="EMBL" id="PNT76975.1"/>
    </source>
</evidence>
<organism evidence="2">
    <name type="scientific">Brachypodium distachyon</name>
    <name type="common">Purple false brome</name>
    <name type="synonym">Trachynia distachya</name>
    <dbReference type="NCBI Taxonomy" id="15368"/>
    <lineage>
        <taxon>Eukaryota</taxon>
        <taxon>Viridiplantae</taxon>
        <taxon>Streptophyta</taxon>
        <taxon>Embryophyta</taxon>
        <taxon>Tracheophyta</taxon>
        <taxon>Spermatophyta</taxon>
        <taxon>Magnoliopsida</taxon>
        <taxon>Liliopsida</taxon>
        <taxon>Poales</taxon>
        <taxon>Poaceae</taxon>
        <taxon>BOP clade</taxon>
        <taxon>Pooideae</taxon>
        <taxon>Stipodae</taxon>
        <taxon>Brachypodieae</taxon>
        <taxon>Brachypodium</taxon>
    </lineage>
</organism>
<reference evidence="2" key="2">
    <citation type="submission" date="2017-06" db="EMBL/GenBank/DDBJ databases">
        <title>WGS assembly of Brachypodium distachyon.</title>
        <authorList>
            <consortium name="The International Brachypodium Initiative"/>
            <person name="Lucas S."/>
            <person name="Harmon-Smith M."/>
            <person name="Lail K."/>
            <person name="Tice H."/>
            <person name="Grimwood J."/>
            <person name="Bruce D."/>
            <person name="Barry K."/>
            <person name="Shu S."/>
            <person name="Lindquist E."/>
            <person name="Wang M."/>
            <person name="Pitluck S."/>
            <person name="Vogel J.P."/>
            <person name="Garvin D.F."/>
            <person name="Mockler T.C."/>
            <person name="Schmutz J."/>
            <person name="Rokhsar D."/>
            <person name="Bevan M.W."/>
        </authorList>
    </citation>
    <scope>NUCLEOTIDE SEQUENCE</scope>
    <source>
        <strain evidence="2">Bd21</strain>
    </source>
</reference>
<feature type="transmembrane region" description="Helical" evidence="1">
    <location>
        <begin position="16"/>
        <end position="42"/>
    </location>
</feature>
<dbReference type="AlphaFoldDB" id="A0A2K2DRR8"/>
<name>A0A2K2DRR8_BRADI</name>
<keyword evidence="1" id="KW-1133">Transmembrane helix</keyword>
<reference evidence="2 3" key="1">
    <citation type="journal article" date="2010" name="Nature">
        <title>Genome sequencing and analysis of the model grass Brachypodium distachyon.</title>
        <authorList>
            <consortium name="International Brachypodium Initiative"/>
        </authorList>
    </citation>
    <scope>NUCLEOTIDE SEQUENCE [LARGE SCALE GENOMIC DNA]</scope>
    <source>
        <strain evidence="2 3">Bd21</strain>
    </source>
</reference>
<dbReference type="InParanoid" id="A0A2K2DRR8"/>
<evidence type="ECO:0000313" key="4">
    <source>
        <dbReference type="Proteomes" id="UP000008810"/>
    </source>
</evidence>
<evidence type="ECO:0000313" key="3">
    <source>
        <dbReference type="EnsemblPlants" id="PNT76975"/>
    </source>
</evidence>
<keyword evidence="1" id="KW-0812">Transmembrane</keyword>
<reference evidence="3" key="3">
    <citation type="submission" date="2018-08" db="UniProtKB">
        <authorList>
            <consortium name="EnsemblPlants"/>
        </authorList>
    </citation>
    <scope>IDENTIFICATION</scope>
    <source>
        <strain evidence="3">cv. Bd21</strain>
    </source>
</reference>
<dbReference type="Gramene" id="PNT76975">
    <property type="protein sequence ID" value="PNT76975"/>
    <property type="gene ID" value="BRADI_1g56533v3"/>
</dbReference>
<dbReference type="EnsemblPlants" id="PNT76975">
    <property type="protein sequence ID" value="PNT76975"/>
    <property type="gene ID" value="BRADI_1g56533v3"/>
</dbReference>
<protein>
    <submittedName>
        <fullName evidence="2 3">Uncharacterized protein</fullName>
    </submittedName>
</protein>